<evidence type="ECO:0000256" key="10">
    <source>
        <dbReference type="ARBA" id="ARBA00023180"/>
    </source>
</evidence>
<evidence type="ECO:0000256" key="13">
    <source>
        <dbReference type="SAM" id="SignalP"/>
    </source>
</evidence>
<evidence type="ECO:0000256" key="7">
    <source>
        <dbReference type="ARBA" id="ARBA00022840"/>
    </source>
</evidence>
<dbReference type="OrthoDB" id="418615at2759"/>
<feature type="domain" description="Protein kinase" evidence="14">
    <location>
        <begin position="389"/>
        <end position="664"/>
    </location>
</feature>
<keyword evidence="7" id="KW-0067">ATP-binding</keyword>
<dbReference type="AlphaFoldDB" id="A0A7I8LER5"/>
<sequence length="696" mass="74630">MSGEASLLAVLVCIAAASVMAAPVSQADVLLRFKAATRDDAGALSDWTSVSNAGPCLGGKEGNWTGVRCEDGKVIKLVLESMTLSGTLDTAALDGLPELRSLSLMNNSFKGSVPSLRNLPRLRSVYLAYNRLSGEIAADAFSGMDSLWAVHLEHNAITGPIPSSLAGLPNLAELSLQENEFTGALPEFRPGGGLKLNVSHNLLEGPIPASLTSIDASCFAGEKERADDYQCSLQLRCCRLLTKTLFFFSYSGRVGIGNKGLCGDALGVPCRANSDTSTKTSSTPLLVGIGVMVVVVVLAIAAAIFAALRRRRPSEEYQLGRPPSSARKKSASLDPNCLEQGCAGSSGKRKKAGGVSGGGGGGGREEEHGTQLVMVQEGRERFELQDLLRASAEVLGGGAFGSSYKAMLLEGPTMVVKRFREMNGVGKEEFQEHMRRLGRLSHPNLLPVVAYYYTNREKLLVTDYIPNGSLSHLLHGNYRSSDRPALDWATRLQILKAVAKGLLYLYRELPMLTAPHGHLKSSNVLLGDAMVPLLADYGLSPVVNPAHASDALVAYRSPEFLQHGRTTRKSDVWSFGILILEVLTGRDPERHVQRRRRRGESNGGSGSGSCSSNGAAELAAWVESLVREERAEELFDGAMEGTKNTRGEMMMLFQIGLACCEPDVGERWDVAEALRRIEELIEGEGVSSAVTQGDIP</sequence>
<dbReference type="SUPFAM" id="SSF56112">
    <property type="entry name" value="Protein kinase-like (PK-like)"/>
    <property type="match status" value="1"/>
</dbReference>
<evidence type="ECO:0000313" key="16">
    <source>
        <dbReference type="Proteomes" id="UP000663760"/>
    </source>
</evidence>
<keyword evidence="4 13" id="KW-0732">Signal</keyword>
<name>A0A7I8LER5_SPIIN</name>
<dbReference type="InterPro" id="IPR001245">
    <property type="entry name" value="Ser-Thr/Tyr_kinase_cat_dom"/>
</dbReference>
<keyword evidence="8 12" id="KW-1133">Transmembrane helix</keyword>
<protein>
    <recommendedName>
        <fullName evidence="14">Protein kinase domain-containing protein</fullName>
    </recommendedName>
</protein>
<keyword evidence="9 12" id="KW-0472">Membrane</keyword>
<feature type="transmembrane region" description="Helical" evidence="12">
    <location>
        <begin position="285"/>
        <end position="308"/>
    </location>
</feature>
<organism evidence="15 16">
    <name type="scientific">Spirodela intermedia</name>
    <name type="common">Intermediate duckweed</name>
    <dbReference type="NCBI Taxonomy" id="51605"/>
    <lineage>
        <taxon>Eukaryota</taxon>
        <taxon>Viridiplantae</taxon>
        <taxon>Streptophyta</taxon>
        <taxon>Embryophyta</taxon>
        <taxon>Tracheophyta</taxon>
        <taxon>Spermatophyta</taxon>
        <taxon>Magnoliopsida</taxon>
        <taxon>Liliopsida</taxon>
        <taxon>Araceae</taxon>
        <taxon>Lemnoideae</taxon>
        <taxon>Spirodela</taxon>
    </lineage>
</organism>
<gene>
    <name evidence="15" type="ORF">SI8410_14018980</name>
</gene>
<keyword evidence="2" id="KW-0433">Leucine-rich repeat</keyword>
<dbReference type="Pfam" id="PF08263">
    <property type="entry name" value="LRRNT_2"/>
    <property type="match status" value="1"/>
</dbReference>
<evidence type="ECO:0000256" key="8">
    <source>
        <dbReference type="ARBA" id="ARBA00022989"/>
    </source>
</evidence>
<evidence type="ECO:0000256" key="5">
    <source>
        <dbReference type="ARBA" id="ARBA00022737"/>
    </source>
</evidence>
<feature type="region of interest" description="Disordered" evidence="11">
    <location>
        <begin position="341"/>
        <end position="367"/>
    </location>
</feature>
<dbReference type="SUPFAM" id="SSF52058">
    <property type="entry name" value="L domain-like"/>
    <property type="match status" value="1"/>
</dbReference>
<dbReference type="Proteomes" id="UP000663760">
    <property type="component" value="Chromosome 14"/>
</dbReference>
<evidence type="ECO:0000256" key="12">
    <source>
        <dbReference type="SAM" id="Phobius"/>
    </source>
</evidence>
<dbReference type="GO" id="GO:0005524">
    <property type="term" value="F:ATP binding"/>
    <property type="evidence" value="ECO:0007669"/>
    <property type="project" value="UniProtKB-KW"/>
</dbReference>
<reference evidence="15" key="1">
    <citation type="submission" date="2020-02" db="EMBL/GenBank/DDBJ databases">
        <authorList>
            <person name="Scholz U."/>
            <person name="Mascher M."/>
            <person name="Fiebig A."/>
        </authorList>
    </citation>
    <scope>NUCLEOTIDE SEQUENCE</scope>
</reference>
<dbReference type="InterPro" id="IPR032675">
    <property type="entry name" value="LRR_dom_sf"/>
</dbReference>
<dbReference type="InterPro" id="IPR000719">
    <property type="entry name" value="Prot_kinase_dom"/>
</dbReference>
<evidence type="ECO:0000256" key="2">
    <source>
        <dbReference type="ARBA" id="ARBA00022614"/>
    </source>
</evidence>
<evidence type="ECO:0000256" key="3">
    <source>
        <dbReference type="ARBA" id="ARBA00022692"/>
    </source>
</evidence>
<feature type="region of interest" description="Disordered" evidence="11">
    <location>
        <begin position="590"/>
        <end position="613"/>
    </location>
</feature>
<dbReference type="PANTHER" id="PTHR48007:SF64">
    <property type="entry name" value="POLLEN RECEPTOR-LIKE KINASE 1"/>
    <property type="match status" value="1"/>
</dbReference>
<dbReference type="Gene3D" id="1.10.510.10">
    <property type="entry name" value="Transferase(Phosphotransferase) domain 1"/>
    <property type="match status" value="1"/>
</dbReference>
<comment type="subcellular location">
    <subcellularLocation>
        <location evidence="1">Membrane</location>
    </subcellularLocation>
</comment>
<keyword evidence="6" id="KW-0547">Nucleotide-binding</keyword>
<keyword evidence="16" id="KW-1185">Reference proteome</keyword>
<dbReference type="Gene3D" id="3.30.200.20">
    <property type="entry name" value="Phosphorylase Kinase, domain 1"/>
    <property type="match status" value="1"/>
</dbReference>
<dbReference type="GO" id="GO:0016020">
    <property type="term" value="C:membrane"/>
    <property type="evidence" value="ECO:0007669"/>
    <property type="project" value="UniProtKB-SubCell"/>
</dbReference>
<evidence type="ECO:0000256" key="4">
    <source>
        <dbReference type="ARBA" id="ARBA00022729"/>
    </source>
</evidence>
<keyword evidence="3 12" id="KW-0812">Transmembrane</keyword>
<dbReference type="InterPro" id="IPR011009">
    <property type="entry name" value="Kinase-like_dom_sf"/>
</dbReference>
<dbReference type="InterPro" id="IPR001611">
    <property type="entry name" value="Leu-rich_rpt"/>
</dbReference>
<feature type="signal peptide" evidence="13">
    <location>
        <begin position="1"/>
        <end position="21"/>
    </location>
</feature>
<dbReference type="PANTHER" id="PTHR48007">
    <property type="entry name" value="LEUCINE-RICH REPEAT RECEPTOR-LIKE PROTEIN KINASE PXC1"/>
    <property type="match status" value="1"/>
</dbReference>
<feature type="chain" id="PRO_5029518971" description="Protein kinase domain-containing protein" evidence="13">
    <location>
        <begin position="22"/>
        <end position="696"/>
    </location>
</feature>
<evidence type="ECO:0000256" key="9">
    <source>
        <dbReference type="ARBA" id="ARBA00023136"/>
    </source>
</evidence>
<dbReference type="InterPro" id="IPR046959">
    <property type="entry name" value="PRK1-6/SRF4-like"/>
</dbReference>
<accession>A0A7I8LER5</accession>
<dbReference type="Pfam" id="PF13855">
    <property type="entry name" value="LRR_8"/>
    <property type="match status" value="1"/>
</dbReference>
<evidence type="ECO:0000256" key="1">
    <source>
        <dbReference type="ARBA" id="ARBA00004370"/>
    </source>
</evidence>
<dbReference type="Pfam" id="PF07714">
    <property type="entry name" value="PK_Tyr_Ser-Thr"/>
    <property type="match status" value="1"/>
</dbReference>
<evidence type="ECO:0000256" key="6">
    <source>
        <dbReference type="ARBA" id="ARBA00022741"/>
    </source>
</evidence>
<dbReference type="GO" id="GO:0004672">
    <property type="term" value="F:protein kinase activity"/>
    <property type="evidence" value="ECO:0007669"/>
    <property type="project" value="InterPro"/>
</dbReference>
<evidence type="ECO:0000256" key="11">
    <source>
        <dbReference type="SAM" id="MobiDB-lite"/>
    </source>
</evidence>
<dbReference type="PROSITE" id="PS50011">
    <property type="entry name" value="PROTEIN_KINASE_DOM"/>
    <property type="match status" value="1"/>
</dbReference>
<dbReference type="Gene3D" id="3.80.10.10">
    <property type="entry name" value="Ribonuclease Inhibitor"/>
    <property type="match status" value="2"/>
</dbReference>
<dbReference type="FunFam" id="3.30.200.20:FF:000307">
    <property type="entry name" value="pollen receptor-like kinase 1"/>
    <property type="match status" value="1"/>
</dbReference>
<evidence type="ECO:0000313" key="15">
    <source>
        <dbReference type="EMBL" id="CAA7408302.1"/>
    </source>
</evidence>
<dbReference type="FunFam" id="3.80.10.10:FF:000400">
    <property type="entry name" value="Nuclear pore complex protein NUP107"/>
    <property type="match status" value="1"/>
</dbReference>
<evidence type="ECO:0000259" key="14">
    <source>
        <dbReference type="PROSITE" id="PS50011"/>
    </source>
</evidence>
<dbReference type="EMBL" id="LR746277">
    <property type="protein sequence ID" value="CAA7408302.1"/>
    <property type="molecule type" value="Genomic_DNA"/>
</dbReference>
<proteinExistence type="predicted"/>
<keyword evidence="5" id="KW-0677">Repeat</keyword>
<dbReference type="InterPro" id="IPR013210">
    <property type="entry name" value="LRR_N_plant-typ"/>
</dbReference>
<keyword evidence="10" id="KW-0325">Glycoprotein</keyword>